<evidence type="ECO:0000256" key="5">
    <source>
        <dbReference type="PROSITE-ProRule" id="PRU00205"/>
    </source>
</evidence>
<evidence type="ECO:0000256" key="3">
    <source>
        <dbReference type="ARBA" id="ARBA00022989"/>
    </source>
</evidence>
<feature type="transmembrane region" description="Helical" evidence="6">
    <location>
        <begin position="149"/>
        <end position="171"/>
    </location>
</feature>
<feature type="transmembrane region" description="Helical" evidence="6">
    <location>
        <begin position="227"/>
        <end position="245"/>
    </location>
</feature>
<sequence length="262" mass="30491">MWQTLALGLLFFPALFAAFTRSLSWLAPAWSLKDRLVLSSRLVSTIQAIMATLSGLVVIFSCKDVVHDRHWIAREYIWIVVSYMTYDIYVMYLCYWHKSQEKGPAGGNYSWKILRSFLQKERLMVTHHLFILFVLTPVATHLRGELGDFFVGCIFTAELSTPFVSLGKILIQVKMQDSLLHKINGILILVTFFLCRILLFPYMYWAYGRQMNLPIYEVPFRIPLHCNVANAFLIAPQIYWFVLICRKAMRLYSSSPAPDRMR</sequence>
<dbReference type="PANTHER" id="PTHR13439">
    <property type="entry name" value="CT120 PROTEIN"/>
    <property type="match status" value="1"/>
</dbReference>
<keyword evidence="4 5" id="KW-0472">Membrane</keyword>
<evidence type="ECO:0000259" key="7">
    <source>
        <dbReference type="PROSITE" id="PS50922"/>
    </source>
</evidence>
<evidence type="ECO:0000313" key="8">
    <source>
        <dbReference type="EMBL" id="JAI13323.1"/>
    </source>
</evidence>
<dbReference type="AlphaFoldDB" id="A0A0F7ZB17"/>
<evidence type="ECO:0000256" key="4">
    <source>
        <dbReference type="ARBA" id="ARBA00023136"/>
    </source>
</evidence>
<comment type="subcellular location">
    <subcellularLocation>
        <location evidence="1">Membrane</location>
        <topology evidence="1">Multi-pass membrane protein</topology>
    </subcellularLocation>
</comment>
<dbReference type="EMBL" id="GBEX01001237">
    <property type="protein sequence ID" value="JAI13323.1"/>
    <property type="molecule type" value="mRNA"/>
</dbReference>
<dbReference type="GO" id="GO:0055088">
    <property type="term" value="P:lipid homeostasis"/>
    <property type="evidence" value="ECO:0007669"/>
    <property type="project" value="TreeGrafter"/>
</dbReference>
<dbReference type="SMART" id="SM00724">
    <property type="entry name" value="TLC"/>
    <property type="match status" value="1"/>
</dbReference>
<evidence type="ECO:0000256" key="1">
    <source>
        <dbReference type="ARBA" id="ARBA00004141"/>
    </source>
</evidence>
<proteinExistence type="evidence at transcript level"/>
<dbReference type="PROSITE" id="PS50922">
    <property type="entry name" value="TLC"/>
    <property type="match status" value="1"/>
</dbReference>
<accession>A0A0F7ZB17</accession>
<feature type="domain" description="TLC" evidence="7">
    <location>
        <begin position="33"/>
        <end position="253"/>
    </location>
</feature>
<evidence type="ECO:0000256" key="6">
    <source>
        <dbReference type="SAM" id="Phobius"/>
    </source>
</evidence>
<dbReference type="GO" id="GO:0016020">
    <property type="term" value="C:membrane"/>
    <property type="evidence" value="ECO:0007669"/>
    <property type="project" value="UniProtKB-SubCell"/>
</dbReference>
<dbReference type="PANTHER" id="PTHR13439:SF20">
    <property type="entry name" value="TLC DOMAIN-CONTAINING PROTEIN 3A"/>
    <property type="match status" value="1"/>
</dbReference>
<keyword evidence="2 5" id="KW-0812">Transmembrane</keyword>
<dbReference type="InterPro" id="IPR006634">
    <property type="entry name" value="TLC-dom"/>
</dbReference>
<dbReference type="GO" id="GO:0005783">
    <property type="term" value="C:endoplasmic reticulum"/>
    <property type="evidence" value="ECO:0007669"/>
    <property type="project" value="TreeGrafter"/>
</dbReference>
<feature type="transmembrane region" description="Helical" evidence="6">
    <location>
        <begin position="183"/>
        <end position="207"/>
    </location>
</feature>
<protein>
    <submittedName>
        <fullName evidence="8">Protein FAM57A</fullName>
    </submittedName>
</protein>
<evidence type="ECO:0000256" key="2">
    <source>
        <dbReference type="ARBA" id="ARBA00022692"/>
    </source>
</evidence>
<name>A0A0F7ZB17_CROAD</name>
<dbReference type="Pfam" id="PF03798">
    <property type="entry name" value="TRAM_LAG1_CLN8"/>
    <property type="match status" value="1"/>
</dbReference>
<feature type="transmembrane region" description="Helical" evidence="6">
    <location>
        <begin position="41"/>
        <end position="62"/>
    </location>
</feature>
<keyword evidence="3 6" id="KW-1133">Transmembrane helix</keyword>
<dbReference type="InterPro" id="IPR050846">
    <property type="entry name" value="TLCD"/>
</dbReference>
<organism evidence="8">
    <name type="scientific">Crotalus adamanteus</name>
    <name type="common">Eastern diamondback rattlesnake</name>
    <dbReference type="NCBI Taxonomy" id="8729"/>
    <lineage>
        <taxon>Eukaryota</taxon>
        <taxon>Metazoa</taxon>
        <taxon>Chordata</taxon>
        <taxon>Craniata</taxon>
        <taxon>Vertebrata</taxon>
        <taxon>Euteleostomi</taxon>
        <taxon>Lepidosauria</taxon>
        <taxon>Squamata</taxon>
        <taxon>Bifurcata</taxon>
        <taxon>Unidentata</taxon>
        <taxon>Episquamata</taxon>
        <taxon>Toxicofera</taxon>
        <taxon>Serpentes</taxon>
        <taxon>Colubroidea</taxon>
        <taxon>Viperidae</taxon>
        <taxon>Crotalinae</taxon>
        <taxon>Crotalus</taxon>
    </lineage>
</organism>
<reference evidence="8" key="1">
    <citation type="submission" date="2014-05" db="EMBL/GenBank/DDBJ databases">
        <title>The extremes of toxin expression variation revealed in two sympatric snake species.</title>
        <authorList>
            <person name="Margres M.J."/>
            <person name="Wray K.P."/>
            <person name="McGivern J.J."/>
            <person name="Seavy M."/>
            <person name="Sanader D."/>
            <person name="Facente J."/>
            <person name="Rokyta D.R."/>
        </authorList>
    </citation>
    <scope>NUCLEOTIDE SEQUENCE</scope>
</reference>